<dbReference type="Pfam" id="PF14716">
    <property type="entry name" value="HHH_8"/>
    <property type="match status" value="1"/>
</dbReference>
<comment type="function">
    <text evidence="13">DNA polymerase that functions in several pathways of DNA repair. Involved in base excision repair (BER) responsible for repair of lesions that give rise to abasic (AP) sites in DNA. Also contributes to DNA double-strand break repair by non-homologous end joining and homologous recombination. Has both template-dependent and template-independent (terminal transferase) DNA polymerase activities. Has also a 5'-deoxyribose-5-phosphate lyase (dRP lyase) activity.</text>
</comment>
<feature type="region of interest" description="Disordered" evidence="14">
    <location>
        <begin position="63"/>
        <end position="83"/>
    </location>
</feature>
<keyword evidence="9 13" id="KW-0234">DNA repair</keyword>
<dbReference type="InterPro" id="IPR001357">
    <property type="entry name" value="BRCT_dom"/>
</dbReference>
<keyword evidence="7 13" id="KW-0227">DNA damage</keyword>
<evidence type="ECO:0000256" key="5">
    <source>
        <dbReference type="ARBA" id="ARBA00022695"/>
    </source>
</evidence>
<dbReference type="SUPFAM" id="SSF81301">
    <property type="entry name" value="Nucleotidyltransferase"/>
    <property type="match status" value="1"/>
</dbReference>
<dbReference type="Proteomes" id="UP001244011">
    <property type="component" value="Unassembled WGS sequence"/>
</dbReference>
<feature type="region of interest" description="Disordered" evidence="14">
    <location>
        <begin position="165"/>
        <end position="200"/>
    </location>
</feature>
<dbReference type="InterPro" id="IPR002054">
    <property type="entry name" value="DNA-dir_DNA_pol_X"/>
</dbReference>
<dbReference type="PRINTS" id="PR00869">
    <property type="entry name" value="DNAPOLX"/>
</dbReference>
<dbReference type="Gene3D" id="1.10.150.110">
    <property type="entry name" value="DNA polymerase beta, N-terminal domain-like"/>
    <property type="match status" value="1"/>
</dbReference>
<dbReference type="PANTHER" id="PTHR11276">
    <property type="entry name" value="DNA POLYMERASE TYPE-X FAMILY MEMBER"/>
    <property type="match status" value="1"/>
</dbReference>
<accession>A0AAJ0C5E5</accession>
<dbReference type="InterPro" id="IPR002008">
    <property type="entry name" value="DNA_pol_X_beta-like"/>
</dbReference>
<evidence type="ECO:0000256" key="10">
    <source>
        <dbReference type="ARBA" id="ARBA00023239"/>
    </source>
</evidence>
<keyword evidence="17" id="KW-1185">Reference proteome</keyword>
<keyword evidence="6" id="KW-0479">Metal-binding</keyword>
<dbReference type="EMBL" id="MU839000">
    <property type="protein sequence ID" value="KAK1770499.1"/>
    <property type="molecule type" value="Genomic_DNA"/>
</dbReference>
<comment type="caution">
    <text evidence="16">The sequence shown here is derived from an EMBL/GenBank/DDBJ whole genome shotgun (WGS) entry which is preliminary data.</text>
</comment>
<dbReference type="GeneID" id="85306361"/>
<dbReference type="PANTHER" id="PTHR11276:SF29">
    <property type="entry name" value="DNA POLYMERASE TYPE-X FAMILY PROTEIN POL4"/>
    <property type="match status" value="1"/>
</dbReference>
<proteinExistence type="inferred from homology"/>
<dbReference type="GO" id="GO:0003887">
    <property type="term" value="F:DNA-directed DNA polymerase activity"/>
    <property type="evidence" value="ECO:0007669"/>
    <property type="project" value="UniProtKB-UniRule"/>
</dbReference>
<dbReference type="GO" id="GO:0016829">
    <property type="term" value="F:lyase activity"/>
    <property type="evidence" value="ECO:0007669"/>
    <property type="project" value="UniProtKB-KW"/>
</dbReference>
<dbReference type="FunFam" id="1.10.150.110:FF:000005">
    <property type="entry name" value="DNA polymerase POL4"/>
    <property type="match status" value="1"/>
</dbReference>
<organism evidence="16 17">
    <name type="scientific">Phialemonium atrogriseum</name>
    <dbReference type="NCBI Taxonomy" id="1093897"/>
    <lineage>
        <taxon>Eukaryota</taxon>
        <taxon>Fungi</taxon>
        <taxon>Dikarya</taxon>
        <taxon>Ascomycota</taxon>
        <taxon>Pezizomycotina</taxon>
        <taxon>Sordariomycetes</taxon>
        <taxon>Sordariomycetidae</taxon>
        <taxon>Cephalothecales</taxon>
        <taxon>Cephalothecaceae</taxon>
        <taxon>Phialemonium</taxon>
    </lineage>
</organism>
<dbReference type="RefSeq" id="XP_060286712.1">
    <property type="nucleotide sequence ID" value="XM_060423174.1"/>
</dbReference>
<dbReference type="AlphaFoldDB" id="A0AAJ0C5E5"/>
<keyword evidence="5 13" id="KW-0548">Nucleotidyltransferase</keyword>
<dbReference type="PROSITE" id="PS00522">
    <property type="entry name" value="DNA_POLYMERASE_X"/>
    <property type="match status" value="1"/>
</dbReference>
<evidence type="ECO:0000256" key="8">
    <source>
        <dbReference type="ARBA" id="ARBA00022932"/>
    </source>
</evidence>
<evidence type="ECO:0000256" key="4">
    <source>
        <dbReference type="ARBA" id="ARBA00022679"/>
    </source>
</evidence>
<keyword evidence="10" id="KW-0456">Lyase</keyword>
<dbReference type="Pfam" id="PF14792">
    <property type="entry name" value="DNA_pol_B_palm"/>
    <property type="match status" value="1"/>
</dbReference>
<evidence type="ECO:0000259" key="15">
    <source>
        <dbReference type="PROSITE" id="PS50172"/>
    </source>
</evidence>
<evidence type="ECO:0000256" key="6">
    <source>
        <dbReference type="ARBA" id="ARBA00022723"/>
    </source>
</evidence>
<evidence type="ECO:0000313" key="17">
    <source>
        <dbReference type="Proteomes" id="UP001244011"/>
    </source>
</evidence>
<evidence type="ECO:0000256" key="11">
    <source>
        <dbReference type="ARBA" id="ARBA00023242"/>
    </source>
</evidence>
<dbReference type="Pfam" id="PF10391">
    <property type="entry name" value="DNA_pol_lambd_f"/>
    <property type="match status" value="1"/>
</dbReference>
<dbReference type="InterPro" id="IPR022312">
    <property type="entry name" value="DNA_pol_X"/>
</dbReference>
<dbReference type="Gene3D" id="3.30.460.10">
    <property type="entry name" value="Beta Polymerase, domain 2"/>
    <property type="match status" value="1"/>
</dbReference>
<dbReference type="PROSITE" id="PS50172">
    <property type="entry name" value="BRCT"/>
    <property type="match status" value="1"/>
</dbReference>
<evidence type="ECO:0000256" key="14">
    <source>
        <dbReference type="SAM" id="MobiDB-lite"/>
    </source>
</evidence>
<comment type="subcellular location">
    <subcellularLocation>
        <location evidence="2 13">Nucleus</location>
    </subcellularLocation>
</comment>
<dbReference type="GO" id="GO:0005634">
    <property type="term" value="C:nucleus"/>
    <property type="evidence" value="ECO:0007669"/>
    <property type="project" value="UniProtKB-SubCell"/>
</dbReference>
<dbReference type="InterPro" id="IPR029398">
    <property type="entry name" value="PolB_thumb"/>
</dbReference>
<comment type="catalytic activity">
    <reaction evidence="12 13">
        <text>DNA(n) + a 2'-deoxyribonucleoside 5'-triphosphate = DNA(n+1) + diphosphate</text>
        <dbReference type="Rhea" id="RHEA:22508"/>
        <dbReference type="Rhea" id="RHEA-COMP:17339"/>
        <dbReference type="Rhea" id="RHEA-COMP:17340"/>
        <dbReference type="ChEBI" id="CHEBI:33019"/>
        <dbReference type="ChEBI" id="CHEBI:61560"/>
        <dbReference type="ChEBI" id="CHEBI:173112"/>
        <dbReference type="EC" id="2.7.7.7"/>
    </reaction>
</comment>
<comment type="similarity">
    <text evidence="3 13">Belongs to the DNA polymerase type-X family.</text>
</comment>
<dbReference type="CDD" id="cd00141">
    <property type="entry name" value="NT_POLXc"/>
    <property type="match status" value="1"/>
</dbReference>
<dbReference type="SUPFAM" id="SSF47802">
    <property type="entry name" value="DNA polymerase beta, N-terminal domain-like"/>
    <property type="match status" value="1"/>
</dbReference>
<dbReference type="GO" id="GO:0006303">
    <property type="term" value="P:double-strand break repair via nonhomologous end joining"/>
    <property type="evidence" value="ECO:0007669"/>
    <property type="project" value="TreeGrafter"/>
</dbReference>
<feature type="compositionally biased region" description="Polar residues" evidence="14">
    <location>
        <begin position="167"/>
        <end position="182"/>
    </location>
</feature>
<dbReference type="InterPro" id="IPR010996">
    <property type="entry name" value="HHH_MUS81"/>
</dbReference>
<feature type="domain" description="BRCT" evidence="15">
    <location>
        <begin position="115"/>
        <end position="140"/>
    </location>
</feature>
<evidence type="ECO:0000256" key="3">
    <source>
        <dbReference type="ARBA" id="ARBA00008323"/>
    </source>
</evidence>
<dbReference type="InterPro" id="IPR037160">
    <property type="entry name" value="DNA_Pol_thumb_sf"/>
</dbReference>
<dbReference type="InterPro" id="IPR028207">
    <property type="entry name" value="DNA_pol_B_palm_palm"/>
</dbReference>
<evidence type="ECO:0000313" key="16">
    <source>
        <dbReference type="EMBL" id="KAK1770499.1"/>
    </source>
</evidence>
<keyword evidence="8 13" id="KW-0239">DNA-directed DNA polymerase</keyword>
<dbReference type="InterPro" id="IPR018944">
    <property type="entry name" value="DNA_pol_lambd_fingers_domain"/>
</dbReference>
<reference evidence="16" key="1">
    <citation type="submission" date="2023-06" db="EMBL/GenBank/DDBJ databases">
        <title>Genome-scale phylogeny and comparative genomics of the fungal order Sordariales.</title>
        <authorList>
            <consortium name="Lawrence Berkeley National Laboratory"/>
            <person name="Hensen N."/>
            <person name="Bonometti L."/>
            <person name="Westerberg I."/>
            <person name="Brannstrom I.O."/>
            <person name="Guillou S."/>
            <person name="Cros-Aarteil S."/>
            <person name="Calhoun S."/>
            <person name="Haridas S."/>
            <person name="Kuo A."/>
            <person name="Mondo S."/>
            <person name="Pangilinan J."/>
            <person name="Riley R."/>
            <person name="Labutti K."/>
            <person name="Andreopoulos B."/>
            <person name="Lipzen A."/>
            <person name="Chen C."/>
            <person name="Yanf M."/>
            <person name="Daum C."/>
            <person name="Ng V."/>
            <person name="Clum A."/>
            <person name="Steindorff A."/>
            <person name="Ohm R."/>
            <person name="Martin F."/>
            <person name="Silar P."/>
            <person name="Natvig D."/>
            <person name="Lalanne C."/>
            <person name="Gautier V."/>
            <person name="Ament-Velasquez S.L."/>
            <person name="Kruys A."/>
            <person name="Hutchinson M.I."/>
            <person name="Powell A.J."/>
            <person name="Barry K."/>
            <person name="Miller A.N."/>
            <person name="Grigoriev I.V."/>
            <person name="Debuchy R."/>
            <person name="Gladieux P."/>
            <person name="Thoren M.H."/>
            <person name="Johannesson H."/>
        </authorList>
    </citation>
    <scope>NUCLEOTIDE SEQUENCE</scope>
    <source>
        <strain evidence="16">8032-3</strain>
    </source>
</reference>
<evidence type="ECO:0000256" key="2">
    <source>
        <dbReference type="ARBA" id="ARBA00004123"/>
    </source>
</evidence>
<evidence type="ECO:0000256" key="1">
    <source>
        <dbReference type="ARBA" id="ARBA00001936"/>
    </source>
</evidence>
<dbReference type="Pfam" id="PF14791">
    <property type="entry name" value="DNA_pol_B_thumb"/>
    <property type="match status" value="1"/>
</dbReference>
<dbReference type="GO" id="GO:0003677">
    <property type="term" value="F:DNA binding"/>
    <property type="evidence" value="ECO:0007669"/>
    <property type="project" value="UniProtKB-UniRule"/>
</dbReference>
<dbReference type="InterPro" id="IPR036420">
    <property type="entry name" value="BRCT_dom_sf"/>
</dbReference>
<dbReference type="InterPro" id="IPR019843">
    <property type="entry name" value="DNA_pol-X_BS"/>
</dbReference>
<dbReference type="Gene3D" id="1.10.150.20">
    <property type="entry name" value="5' to 3' exonuclease, C-terminal subdomain"/>
    <property type="match status" value="1"/>
</dbReference>
<sequence>MSLELPIIYLLPNRLSADELDELEEQIPTLTYDINEAEVLLGKVSQKGRALFELRHRKLLTEEIPPTDNTSSPRIKRRGITDPAQEVLGADSDTASEGYAGGRTAEAERAPEKTIKVVKLSWLTDSVKKGAVQPFDDYLVYEGRKVPRTPPPPPSTDILARAAADAGSSQTSPSSRFGQSSFRRNREHHDHAIKPPPMLHRTTTEHDIDLRLPPIPDYLHTTYSCQRPTPVNSPNEAFIRELKKIRKTRTLIGDKIGVRAYSSSIATIAAYPYTLSTPQEVSRLPGCGAKIAVLFQELKEHGHLQEVVDAESDPRLSVLAMFYDIWGVAETTAREFYNKGWRDLDDIVEYGWATLTRVQQIGVKYYDEFLLMIPRDEVESISGIILEHANGIRKGFQLVTVGGYRRGNKESGDVDVILSHPDATATLGLAEKIVVSLEKDNYITHTLILSNKNSERGQMPVSWKGNERKAGTGFDTLDKALVVWRNPRWTAKEGETRNPNPHRRVDIIISPWKTAGCAVLGWSGGTTFQRDLRRYCKNERSLKFDSSGVRSRADGSWVDLESGSDGPAPDMLTAERRVFAGLGLEWRKPEERCTG</sequence>
<evidence type="ECO:0000256" key="12">
    <source>
        <dbReference type="ARBA" id="ARBA00049244"/>
    </source>
</evidence>
<dbReference type="FunFam" id="3.30.210.10:FF:000005">
    <property type="entry name" value="DNA polymerase IV"/>
    <property type="match status" value="1"/>
</dbReference>
<gene>
    <name evidence="16" type="ORF">QBC33DRAFT_269589</name>
</gene>
<dbReference type="SUPFAM" id="SSF52113">
    <property type="entry name" value="BRCT domain"/>
    <property type="match status" value="1"/>
</dbReference>
<dbReference type="InterPro" id="IPR027421">
    <property type="entry name" value="DNA_pol_lamdba_lyase_dom_sf"/>
</dbReference>
<keyword evidence="11 13" id="KW-0539">Nucleus</keyword>
<dbReference type="SUPFAM" id="SSF81585">
    <property type="entry name" value="PsbU/PolX domain-like"/>
    <property type="match status" value="1"/>
</dbReference>
<name>A0AAJ0C5E5_9PEZI</name>
<dbReference type="SMART" id="SM00483">
    <property type="entry name" value="POLXc"/>
    <property type="match status" value="1"/>
</dbReference>
<protein>
    <recommendedName>
        <fullName evidence="13">DNA polymerase</fullName>
        <ecNumber evidence="13">2.7.7.7</ecNumber>
    </recommendedName>
</protein>
<dbReference type="PRINTS" id="PR00870">
    <property type="entry name" value="DNAPOLXBETA"/>
</dbReference>
<evidence type="ECO:0000256" key="7">
    <source>
        <dbReference type="ARBA" id="ARBA00022763"/>
    </source>
</evidence>
<dbReference type="FunFam" id="1.10.150.20:FF:000010">
    <property type="entry name" value="DNA polymerase lambda"/>
    <property type="match status" value="1"/>
</dbReference>
<dbReference type="Gene3D" id="3.30.210.10">
    <property type="entry name" value="DNA polymerase, thumb domain"/>
    <property type="match status" value="1"/>
</dbReference>
<comment type="cofactor">
    <cofactor evidence="1">
        <name>Mn(2+)</name>
        <dbReference type="ChEBI" id="CHEBI:29035"/>
    </cofactor>
</comment>
<evidence type="ECO:0000256" key="9">
    <source>
        <dbReference type="ARBA" id="ARBA00023204"/>
    </source>
</evidence>
<evidence type="ECO:0000256" key="13">
    <source>
        <dbReference type="RuleBase" id="RU366014"/>
    </source>
</evidence>
<dbReference type="GO" id="GO:0046872">
    <property type="term" value="F:metal ion binding"/>
    <property type="evidence" value="ECO:0007669"/>
    <property type="project" value="UniProtKB-UniRule"/>
</dbReference>
<dbReference type="EC" id="2.7.7.7" evidence="13"/>
<keyword evidence="4 13" id="KW-0808">Transferase</keyword>
<dbReference type="InterPro" id="IPR043519">
    <property type="entry name" value="NT_sf"/>
</dbReference>